<comment type="caution">
    <text evidence="3">The sequence shown here is derived from an EMBL/GenBank/DDBJ whole genome shotgun (WGS) entry which is preliminary data.</text>
</comment>
<sequence length="78" mass="8970">MREKMAQIPYMFYTFIIIFSVFFVTTKSDSILCTTHAQCPGDMCELPQFVWCERICDRLSLGAKERGLGADSGEKYED</sequence>
<keyword evidence="1" id="KW-1133">Transmembrane helix</keyword>
<keyword evidence="1" id="KW-0472">Membrane</keyword>
<feature type="transmembrane region" description="Helical" evidence="1">
    <location>
        <begin position="7"/>
        <end position="25"/>
    </location>
</feature>
<dbReference type="Pfam" id="PF07127">
    <property type="entry name" value="Nodulin_late"/>
    <property type="match status" value="1"/>
</dbReference>
<feature type="domain" description="Late nodulin" evidence="2">
    <location>
        <begin position="5"/>
        <end position="52"/>
    </location>
</feature>
<proteinExistence type="predicted"/>
<evidence type="ECO:0000313" key="4">
    <source>
        <dbReference type="Proteomes" id="UP000265566"/>
    </source>
</evidence>
<dbReference type="InterPro" id="IPR009810">
    <property type="entry name" value="Nodulin_late_dom"/>
</dbReference>
<evidence type="ECO:0000259" key="2">
    <source>
        <dbReference type="Pfam" id="PF07127"/>
    </source>
</evidence>
<dbReference type="EMBL" id="PSQE01000002">
    <property type="protein sequence ID" value="RHN74825.1"/>
    <property type="molecule type" value="Genomic_DNA"/>
</dbReference>
<dbReference type="GO" id="GO:0046872">
    <property type="term" value="F:metal ion binding"/>
    <property type="evidence" value="ECO:0007669"/>
    <property type="project" value="InterPro"/>
</dbReference>
<evidence type="ECO:0000256" key="1">
    <source>
        <dbReference type="SAM" id="Phobius"/>
    </source>
</evidence>
<evidence type="ECO:0000313" key="3">
    <source>
        <dbReference type="EMBL" id="RHN74825.1"/>
    </source>
</evidence>
<dbReference type="AlphaFoldDB" id="A0A396JEG9"/>
<gene>
    <name evidence="3" type="ORF">MtrunA17_Chr2g0314511</name>
</gene>
<accession>A0A396JEG9</accession>
<dbReference type="Proteomes" id="UP000265566">
    <property type="component" value="Chromosome 2"/>
</dbReference>
<keyword evidence="1" id="KW-0812">Transmembrane</keyword>
<organism evidence="3 4">
    <name type="scientific">Medicago truncatula</name>
    <name type="common">Barrel medic</name>
    <name type="synonym">Medicago tribuloides</name>
    <dbReference type="NCBI Taxonomy" id="3880"/>
    <lineage>
        <taxon>Eukaryota</taxon>
        <taxon>Viridiplantae</taxon>
        <taxon>Streptophyta</taxon>
        <taxon>Embryophyta</taxon>
        <taxon>Tracheophyta</taxon>
        <taxon>Spermatophyta</taxon>
        <taxon>Magnoliopsida</taxon>
        <taxon>eudicotyledons</taxon>
        <taxon>Gunneridae</taxon>
        <taxon>Pentapetalae</taxon>
        <taxon>rosids</taxon>
        <taxon>fabids</taxon>
        <taxon>Fabales</taxon>
        <taxon>Fabaceae</taxon>
        <taxon>Papilionoideae</taxon>
        <taxon>50 kb inversion clade</taxon>
        <taxon>NPAAA clade</taxon>
        <taxon>Hologalegina</taxon>
        <taxon>IRL clade</taxon>
        <taxon>Trifolieae</taxon>
        <taxon>Medicago</taxon>
    </lineage>
</organism>
<protein>
    <submittedName>
        <fullName evidence="3">Putative Late nodulin</fullName>
    </submittedName>
</protein>
<name>A0A396JEG9_MEDTR</name>
<dbReference type="Gramene" id="rna10946">
    <property type="protein sequence ID" value="RHN74825.1"/>
    <property type="gene ID" value="gene10946"/>
</dbReference>
<reference evidence="4" key="1">
    <citation type="journal article" date="2018" name="Nat. Plants">
        <title>Whole-genome landscape of Medicago truncatula symbiotic genes.</title>
        <authorList>
            <person name="Pecrix Y."/>
            <person name="Staton S.E."/>
            <person name="Sallet E."/>
            <person name="Lelandais-Briere C."/>
            <person name="Moreau S."/>
            <person name="Carrere S."/>
            <person name="Blein T."/>
            <person name="Jardinaud M.F."/>
            <person name="Latrasse D."/>
            <person name="Zouine M."/>
            <person name="Zahm M."/>
            <person name="Kreplak J."/>
            <person name="Mayjonade B."/>
            <person name="Satge C."/>
            <person name="Perez M."/>
            <person name="Cauet S."/>
            <person name="Marande W."/>
            <person name="Chantry-Darmon C."/>
            <person name="Lopez-Roques C."/>
            <person name="Bouchez O."/>
            <person name="Berard A."/>
            <person name="Debelle F."/>
            <person name="Munos S."/>
            <person name="Bendahmane A."/>
            <person name="Berges H."/>
            <person name="Niebel A."/>
            <person name="Buitink J."/>
            <person name="Frugier F."/>
            <person name="Benhamed M."/>
            <person name="Crespi M."/>
            <person name="Gouzy J."/>
            <person name="Gamas P."/>
        </authorList>
    </citation>
    <scope>NUCLEOTIDE SEQUENCE [LARGE SCALE GENOMIC DNA]</scope>
    <source>
        <strain evidence="4">cv. Jemalong A17</strain>
    </source>
</reference>